<feature type="transmembrane region" description="Helical" evidence="8">
    <location>
        <begin position="227"/>
        <end position="246"/>
    </location>
</feature>
<dbReference type="FunFam" id="1.20.81.30:FF:000001">
    <property type="entry name" value="Type II secretion system protein F"/>
    <property type="match status" value="1"/>
</dbReference>
<keyword evidence="7 8" id="KW-0472">Membrane</keyword>
<comment type="subcellular location">
    <subcellularLocation>
        <location evidence="1">Cell inner membrane</location>
        <topology evidence="1">Multi-pass membrane protein</topology>
    </subcellularLocation>
</comment>
<reference evidence="10 11" key="1">
    <citation type="submission" date="2020-04" db="EMBL/GenBank/DDBJ databases">
        <title>Description of novel Gluconacetobacter.</title>
        <authorList>
            <person name="Sombolestani A."/>
        </authorList>
    </citation>
    <scope>NUCLEOTIDE SEQUENCE [LARGE SCALE GENOMIC DNA]</scope>
    <source>
        <strain evidence="10 11">LMG 27802</strain>
    </source>
</reference>
<accession>A0A7W4K6X1</accession>
<sequence>MSRRWRYTALADDGQLRHGVMLGEDEAGIVAGLRRAGLHPVRVARPGWGLAAGWPAITLSRRQGGLSRREVTDITRELALMLAAGQDLDRALRFLVETVPRPKARALLVGLREGMRGGGAFAAALDTRPESFSPLYVGLVRAGEAGGALAGTLDRIATFMERERSLSASIQSALIYPIILVLASIASIVLLLTQVLPQFVPLFEEAGAQLPLATRIVIAMGDFLQHWGMALLAVLGLGAFLVRGLLRRPELRRPFDRQVLRLPILGALARDIMAARLTRTLGTLLQNGVSLLAALRIVEGVIGNMAGRAALEQAGLQTREGRGLARSLAVSDVFPVRATHLMELGEETGQLADLCLRAAEIHEEAARTRLQRLVALLVPVITIVMGAIVAGIVSALLLAMLGLNDLAH</sequence>
<feature type="transmembrane region" description="Helical" evidence="8">
    <location>
        <begin position="174"/>
        <end position="196"/>
    </location>
</feature>
<dbReference type="RefSeq" id="WP_182957025.1">
    <property type="nucleotide sequence ID" value="NZ_JABEQM010000005.1"/>
</dbReference>
<evidence type="ECO:0000256" key="6">
    <source>
        <dbReference type="ARBA" id="ARBA00022989"/>
    </source>
</evidence>
<dbReference type="AlphaFoldDB" id="A0A7W4K6X1"/>
<dbReference type="InterPro" id="IPR018076">
    <property type="entry name" value="T2SS_GspF_dom"/>
</dbReference>
<dbReference type="EMBL" id="JABEQM010000005">
    <property type="protein sequence ID" value="MBB2201451.1"/>
    <property type="molecule type" value="Genomic_DNA"/>
</dbReference>
<keyword evidence="6 8" id="KW-1133">Transmembrane helix</keyword>
<gene>
    <name evidence="10" type="ORF">HLH28_07635</name>
</gene>
<evidence type="ECO:0000259" key="9">
    <source>
        <dbReference type="Pfam" id="PF00482"/>
    </source>
</evidence>
<comment type="similarity">
    <text evidence="2">Belongs to the GSP F family.</text>
</comment>
<evidence type="ECO:0000313" key="10">
    <source>
        <dbReference type="EMBL" id="MBB2201451.1"/>
    </source>
</evidence>
<evidence type="ECO:0000256" key="1">
    <source>
        <dbReference type="ARBA" id="ARBA00004429"/>
    </source>
</evidence>
<evidence type="ECO:0000256" key="5">
    <source>
        <dbReference type="ARBA" id="ARBA00022692"/>
    </source>
</evidence>
<name>A0A7W4K6X1_9PROT</name>
<keyword evidence="11" id="KW-1185">Reference proteome</keyword>
<evidence type="ECO:0000256" key="8">
    <source>
        <dbReference type="SAM" id="Phobius"/>
    </source>
</evidence>
<feature type="domain" description="Type II secretion system protein GspF" evidence="9">
    <location>
        <begin position="75"/>
        <end position="197"/>
    </location>
</feature>
<dbReference type="GO" id="GO:0015628">
    <property type="term" value="P:protein secretion by the type II secretion system"/>
    <property type="evidence" value="ECO:0007669"/>
    <property type="project" value="TreeGrafter"/>
</dbReference>
<dbReference type="InterPro" id="IPR003004">
    <property type="entry name" value="GspF/PilC"/>
</dbReference>
<dbReference type="Proteomes" id="UP000578030">
    <property type="component" value="Unassembled WGS sequence"/>
</dbReference>
<comment type="caution">
    <text evidence="10">The sequence shown here is derived from an EMBL/GenBank/DDBJ whole genome shotgun (WGS) entry which is preliminary data.</text>
</comment>
<dbReference type="Gene3D" id="1.20.81.30">
    <property type="entry name" value="Type II secretion system (T2SS), domain F"/>
    <property type="match status" value="2"/>
</dbReference>
<evidence type="ECO:0000256" key="4">
    <source>
        <dbReference type="ARBA" id="ARBA00022519"/>
    </source>
</evidence>
<feature type="domain" description="Type II secretion system protein GspF" evidence="9">
    <location>
        <begin position="278"/>
        <end position="398"/>
    </location>
</feature>
<keyword evidence="5 8" id="KW-0812">Transmembrane</keyword>
<dbReference type="PANTHER" id="PTHR30012">
    <property type="entry name" value="GENERAL SECRETION PATHWAY PROTEIN"/>
    <property type="match status" value="1"/>
</dbReference>
<dbReference type="PRINTS" id="PR00812">
    <property type="entry name" value="BCTERIALGSPF"/>
</dbReference>
<dbReference type="PANTHER" id="PTHR30012:SF0">
    <property type="entry name" value="TYPE II SECRETION SYSTEM PROTEIN F-RELATED"/>
    <property type="match status" value="1"/>
</dbReference>
<dbReference type="Pfam" id="PF00482">
    <property type="entry name" value="T2SSF"/>
    <property type="match status" value="2"/>
</dbReference>
<proteinExistence type="inferred from homology"/>
<keyword evidence="3" id="KW-1003">Cell membrane</keyword>
<feature type="transmembrane region" description="Helical" evidence="8">
    <location>
        <begin position="373"/>
        <end position="403"/>
    </location>
</feature>
<organism evidence="10 11">
    <name type="scientific">Gluconacetobacter tumulisoli</name>
    <dbReference type="NCBI Taxonomy" id="1286189"/>
    <lineage>
        <taxon>Bacteria</taxon>
        <taxon>Pseudomonadati</taxon>
        <taxon>Pseudomonadota</taxon>
        <taxon>Alphaproteobacteria</taxon>
        <taxon>Acetobacterales</taxon>
        <taxon>Acetobacteraceae</taxon>
        <taxon>Gluconacetobacter</taxon>
    </lineage>
</organism>
<dbReference type="GO" id="GO:0005886">
    <property type="term" value="C:plasma membrane"/>
    <property type="evidence" value="ECO:0007669"/>
    <property type="project" value="UniProtKB-SubCell"/>
</dbReference>
<dbReference type="InterPro" id="IPR042094">
    <property type="entry name" value="T2SS_GspF_sf"/>
</dbReference>
<evidence type="ECO:0000256" key="2">
    <source>
        <dbReference type="ARBA" id="ARBA00005745"/>
    </source>
</evidence>
<evidence type="ECO:0000313" key="11">
    <source>
        <dbReference type="Proteomes" id="UP000578030"/>
    </source>
</evidence>
<keyword evidence="4" id="KW-0997">Cell inner membrane</keyword>
<protein>
    <submittedName>
        <fullName evidence="10">Type II secretion system F family protein</fullName>
    </submittedName>
</protein>
<evidence type="ECO:0000256" key="7">
    <source>
        <dbReference type="ARBA" id="ARBA00023136"/>
    </source>
</evidence>
<evidence type="ECO:0000256" key="3">
    <source>
        <dbReference type="ARBA" id="ARBA00022475"/>
    </source>
</evidence>